<sequence>MIYHIKPLLLAIPLLMLLTSSGCSLRSTPAINYFSLLSLEQLGSTVKLADSSELKIGIGPVTLAEALSRSQIATRMKGNQFAFDEYNRWAGPLEENLATTIGNNLVFLLGAGGVDYYPWRQYFRPTHRIVIAVERLDGELGAEAVLEVRWSVVSPDGKKTLKEKRSVYRRTMAGSGYPDLVMEESLLVGDLCREIAQALIQ</sequence>
<evidence type="ECO:0000259" key="1">
    <source>
        <dbReference type="Pfam" id="PF03886"/>
    </source>
</evidence>
<protein>
    <recommendedName>
        <fullName evidence="1">ABC-type transport auxiliary lipoprotein component domain-containing protein</fullName>
    </recommendedName>
</protein>
<dbReference type="Gene3D" id="3.40.50.10610">
    <property type="entry name" value="ABC-type transport auxiliary lipoprotein component"/>
    <property type="match status" value="1"/>
</dbReference>
<dbReference type="Pfam" id="PF03886">
    <property type="entry name" value="ABC_trans_aux"/>
    <property type="match status" value="1"/>
</dbReference>
<dbReference type="PROSITE" id="PS51257">
    <property type="entry name" value="PROKAR_LIPOPROTEIN"/>
    <property type="match status" value="1"/>
</dbReference>
<dbReference type="InterPro" id="IPR005586">
    <property type="entry name" value="ABC_trans_aux"/>
</dbReference>
<accession>A0A1M7Y425</accession>
<reference evidence="2 3" key="1">
    <citation type="submission" date="2016-12" db="EMBL/GenBank/DDBJ databases">
        <authorList>
            <person name="Song W.-J."/>
            <person name="Kurnit D.M."/>
        </authorList>
    </citation>
    <scope>NUCLEOTIDE SEQUENCE [LARGE SCALE GENOMIC DNA]</scope>
    <source>
        <strain evidence="2 3">DSM 18488</strain>
    </source>
</reference>
<dbReference type="STRING" id="1121416.SAMN02745220_01727"/>
<dbReference type="AlphaFoldDB" id="A0A1M7Y425"/>
<evidence type="ECO:0000313" key="2">
    <source>
        <dbReference type="EMBL" id="SHO47002.1"/>
    </source>
</evidence>
<organism evidence="2 3">
    <name type="scientific">Desulfopila aestuarii DSM 18488</name>
    <dbReference type="NCBI Taxonomy" id="1121416"/>
    <lineage>
        <taxon>Bacteria</taxon>
        <taxon>Pseudomonadati</taxon>
        <taxon>Thermodesulfobacteriota</taxon>
        <taxon>Desulfobulbia</taxon>
        <taxon>Desulfobulbales</taxon>
        <taxon>Desulfocapsaceae</taxon>
        <taxon>Desulfopila</taxon>
    </lineage>
</organism>
<feature type="domain" description="ABC-type transport auxiliary lipoprotein component" evidence="1">
    <location>
        <begin position="44"/>
        <end position="196"/>
    </location>
</feature>
<dbReference type="Proteomes" id="UP000184603">
    <property type="component" value="Unassembled WGS sequence"/>
</dbReference>
<dbReference type="RefSeq" id="WP_073613035.1">
    <property type="nucleotide sequence ID" value="NZ_FRFE01000006.1"/>
</dbReference>
<dbReference type="SUPFAM" id="SSF159594">
    <property type="entry name" value="XCC0632-like"/>
    <property type="match status" value="1"/>
</dbReference>
<evidence type="ECO:0000313" key="3">
    <source>
        <dbReference type="Proteomes" id="UP000184603"/>
    </source>
</evidence>
<keyword evidence="3" id="KW-1185">Reference proteome</keyword>
<name>A0A1M7Y425_9BACT</name>
<dbReference type="EMBL" id="FRFE01000006">
    <property type="protein sequence ID" value="SHO47002.1"/>
    <property type="molecule type" value="Genomic_DNA"/>
</dbReference>
<gene>
    <name evidence="2" type="ORF">SAMN02745220_01727</name>
</gene>
<proteinExistence type="predicted"/>
<dbReference type="OrthoDB" id="5372878at2"/>